<organism evidence="4 5">
    <name type="scientific">Raineyella fluvialis</name>
    <dbReference type="NCBI Taxonomy" id="2662261"/>
    <lineage>
        <taxon>Bacteria</taxon>
        <taxon>Bacillati</taxon>
        <taxon>Actinomycetota</taxon>
        <taxon>Actinomycetes</taxon>
        <taxon>Propionibacteriales</taxon>
        <taxon>Propionibacteriaceae</taxon>
        <taxon>Raineyella</taxon>
    </lineage>
</organism>
<dbReference type="GO" id="GO:0046914">
    <property type="term" value="F:transition metal ion binding"/>
    <property type="evidence" value="ECO:0007669"/>
    <property type="project" value="InterPro"/>
</dbReference>
<dbReference type="SUPFAM" id="SSF50037">
    <property type="entry name" value="C-terminal domain of transcriptional repressors"/>
    <property type="match status" value="1"/>
</dbReference>
<feature type="compositionally biased region" description="Basic and acidic residues" evidence="2">
    <location>
        <begin position="12"/>
        <end position="26"/>
    </location>
</feature>
<evidence type="ECO:0000259" key="3">
    <source>
        <dbReference type="SMART" id="SM00899"/>
    </source>
</evidence>
<protein>
    <submittedName>
        <fullName evidence="4">Ferrous iron transport protein A</fullName>
    </submittedName>
</protein>
<dbReference type="SMART" id="SM00899">
    <property type="entry name" value="FeoA"/>
    <property type="match status" value="1"/>
</dbReference>
<proteinExistence type="predicted"/>
<dbReference type="KEGG" id="rain:Rai3103_06605"/>
<dbReference type="EMBL" id="CP045725">
    <property type="protein sequence ID" value="QGF23388.1"/>
    <property type="molecule type" value="Genomic_DNA"/>
</dbReference>
<dbReference type="PANTHER" id="PTHR42954">
    <property type="entry name" value="FE(2+) TRANSPORT PROTEIN A"/>
    <property type="match status" value="1"/>
</dbReference>
<dbReference type="AlphaFoldDB" id="A0A5Q2F9M1"/>
<keyword evidence="1" id="KW-0408">Iron</keyword>
<evidence type="ECO:0000313" key="4">
    <source>
        <dbReference type="EMBL" id="QGF23388.1"/>
    </source>
</evidence>
<name>A0A5Q2F9M1_9ACTN</name>
<feature type="domain" description="Ferrous iron transporter FeoA-like" evidence="3">
    <location>
        <begin position="26"/>
        <end position="100"/>
    </location>
</feature>
<gene>
    <name evidence="4" type="ORF">Rai3103_06605</name>
</gene>
<dbReference type="Gene3D" id="2.30.30.90">
    <property type="match status" value="1"/>
</dbReference>
<dbReference type="Proteomes" id="UP000386847">
    <property type="component" value="Chromosome"/>
</dbReference>
<dbReference type="InterPro" id="IPR052713">
    <property type="entry name" value="FeoA"/>
</dbReference>
<sequence>MSQITAALSQRQVDRPLDTDTDHAPRGMAELHEGEPAIIVRVCDGADAACARRLFDLGFAPGARVEKIRRAPFGGPAVYRVADYEIALRPSQARTILVDTCLVDTALAGTVLDDTAPLVAAGTSAVRSFAA</sequence>
<accession>A0A5Q2F9M1</accession>
<dbReference type="Pfam" id="PF04023">
    <property type="entry name" value="FeoA"/>
    <property type="match status" value="1"/>
</dbReference>
<dbReference type="InterPro" id="IPR007167">
    <property type="entry name" value="Fe-transptr_FeoA-like"/>
</dbReference>
<feature type="compositionally biased region" description="Polar residues" evidence="2">
    <location>
        <begin position="1"/>
        <end position="11"/>
    </location>
</feature>
<dbReference type="InterPro" id="IPR008988">
    <property type="entry name" value="Transcriptional_repressor_C"/>
</dbReference>
<keyword evidence="5" id="KW-1185">Reference proteome</keyword>
<reference evidence="4 5" key="1">
    <citation type="submission" date="2019-10" db="EMBL/GenBank/DDBJ databases">
        <title>Genomic analysis of Raineyella sp. CBA3103.</title>
        <authorList>
            <person name="Roh S.W."/>
        </authorList>
    </citation>
    <scope>NUCLEOTIDE SEQUENCE [LARGE SCALE GENOMIC DNA]</scope>
    <source>
        <strain evidence="4 5">CBA3103</strain>
    </source>
</reference>
<evidence type="ECO:0000313" key="5">
    <source>
        <dbReference type="Proteomes" id="UP000386847"/>
    </source>
</evidence>
<feature type="region of interest" description="Disordered" evidence="2">
    <location>
        <begin position="1"/>
        <end position="26"/>
    </location>
</feature>
<dbReference type="RefSeq" id="WP_153571919.1">
    <property type="nucleotide sequence ID" value="NZ_CP045725.1"/>
</dbReference>
<evidence type="ECO:0000256" key="2">
    <source>
        <dbReference type="SAM" id="MobiDB-lite"/>
    </source>
</evidence>
<evidence type="ECO:0000256" key="1">
    <source>
        <dbReference type="ARBA" id="ARBA00023004"/>
    </source>
</evidence>
<dbReference type="PANTHER" id="PTHR42954:SF2">
    <property type="entry name" value="FE(2+) TRANSPORT PROTEIN A"/>
    <property type="match status" value="1"/>
</dbReference>
<dbReference type="InterPro" id="IPR038157">
    <property type="entry name" value="FeoA_core_dom"/>
</dbReference>